<evidence type="ECO:0000256" key="7">
    <source>
        <dbReference type="ARBA" id="ARBA00023004"/>
    </source>
</evidence>
<comment type="similarity">
    <text evidence="2 12 13">Belongs to the TonB-dependent receptor family.</text>
</comment>
<feature type="signal peptide" evidence="14">
    <location>
        <begin position="1"/>
        <end position="32"/>
    </location>
</feature>
<feature type="domain" description="Secretin/TonB short N-terminal" evidence="15">
    <location>
        <begin position="61"/>
        <end position="112"/>
    </location>
</feature>
<dbReference type="InterPro" id="IPR037066">
    <property type="entry name" value="Plug_dom_sf"/>
</dbReference>
<dbReference type="InterPro" id="IPR011662">
    <property type="entry name" value="Secretin/TonB_short_N"/>
</dbReference>
<evidence type="ECO:0000256" key="5">
    <source>
        <dbReference type="ARBA" id="ARBA00022496"/>
    </source>
</evidence>
<dbReference type="InterPro" id="IPR012910">
    <property type="entry name" value="Plug_dom"/>
</dbReference>
<dbReference type="Gene3D" id="2.170.130.10">
    <property type="entry name" value="TonB-dependent receptor, plug domain"/>
    <property type="match status" value="1"/>
</dbReference>
<dbReference type="InterPro" id="IPR010105">
    <property type="entry name" value="TonB_sidphr_rcpt"/>
</dbReference>
<keyword evidence="6 12" id="KW-0812">Transmembrane</keyword>
<organism evidence="16 17">
    <name type="scientific">Pseudogemmobacter humi</name>
    <dbReference type="NCBI Taxonomy" id="2483812"/>
    <lineage>
        <taxon>Bacteria</taxon>
        <taxon>Pseudomonadati</taxon>
        <taxon>Pseudomonadota</taxon>
        <taxon>Alphaproteobacteria</taxon>
        <taxon>Rhodobacterales</taxon>
        <taxon>Paracoccaceae</taxon>
        <taxon>Pseudogemmobacter</taxon>
    </lineage>
</organism>
<keyword evidence="14" id="KW-0732">Signal</keyword>
<dbReference type="Gene3D" id="2.40.170.20">
    <property type="entry name" value="TonB-dependent receptor, beta-barrel domain"/>
    <property type="match status" value="1"/>
</dbReference>
<dbReference type="Pfam" id="PF00593">
    <property type="entry name" value="TonB_dep_Rec_b-barrel"/>
    <property type="match status" value="1"/>
</dbReference>
<dbReference type="InterPro" id="IPR036942">
    <property type="entry name" value="Beta-barrel_TonB_sf"/>
</dbReference>
<dbReference type="OrthoDB" id="9760333at2"/>
<keyword evidence="5" id="KW-0406">Ion transport</keyword>
<dbReference type="SUPFAM" id="SSF56935">
    <property type="entry name" value="Porins"/>
    <property type="match status" value="1"/>
</dbReference>
<dbReference type="GO" id="GO:0038023">
    <property type="term" value="F:signaling receptor activity"/>
    <property type="evidence" value="ECO:0007669"/>
    <property type="project" value="InterPro"/>
</dbReference>
<accession>A0A3P5Y0I2</accession>
<keyword evidence="9 12" id="KW-0472">Membrane</keyword>
<evidence type="ECO:0000256" key="6">
    <source>
        <dbReference type="ARBA" id="ARBA00022692"/>
    </source>
</evidence>
<evidence type="ECO:0000313" key="17">
    <source>
        <dbReference type="Proteomes" id="UP000277498"/>
    </source>
</evidence>
<comment type="subcellular location">
    <subcellularLocation>
        <location evidence="1 12">Cell outer membrane</location>
        <topology evidence="1 12">Multi-pass membrane protein</topology>
    </subcellularLocation>
</comment>
<evidence type="ECO:0000256" key="13">
    <source>
        <dbReference type="RuleBase" id="RU003357"/>
    </source>
</evidence>
<dbReference type="PANTHER" id="PTHR32552">
    <property type="entry name" value="FERRICHROME IRON RECEPTOR-RELATED"/>
    <property type="match status" value="1"/>
</dbReference>
<dbReference type="EMBL" id="UXAW01000138">
    <property type="protein sequence ID" value="VDC33952.1"/>
    <property type="molecule type" value="Genomic_DNA"/>
</dbReference>
<keyword evidence="11 12" id="KW-0998">Cell outer membrane</keyword>
<proteinExistence type="inferred from homology"/>
<dbReference type="NCBIfam" id="TIGR01783">
    <property type="entry name" value="TonB-siderophor"/>
    <property type="match status" value="1"/>
</dbReference>
<evidence type="ECO:0000256" key="10">
    <source>
        <dbReference type="ARBA" id="ARBA00023170"/>
    </source>
</evidence>
<evidence type="ECO:0000256" key="9">
    <source>
        <dbReference type="ARBA" id="ARBA00023136"/>
    </source>
</evidence>
<keyword evidence="10 16" id="KW-0675">Receptor</keyword>
<dbReference type="AlphaFoldDB" id="A0A3P5Y0I2"/>
<sequence length="836" mass="89772">MNRGIRRGTLMALMAGTMLAQLPLATWSPAMAQEAAQVYDFNIPARAIRAAMNDIVRVSGIDVAFAETPSASVRGNAVRGSMTAEQAVALLLSGSGLGYQFTDRNTVTIFDKGPDSGAAGADGALNLGTIMLQGGAGTEGSNSYTTTASTIGKTSETLRETPQSVTVITSRQIEDRGLNDLGAALNTATGVTVTPDQYYSAGRFFARGFEISNLRIDGGAVGVTSSFDAISSVGLTRFDRVEVLRGADGLFSGNGEAGGVISLARKRPLEKRLSTVELGYSNFGNARASYDFSTPLNEAGSLRSRMIIAAEKGDTFYDLGERDNRSVYAVFEADLGDSTTLSFGGSYDRQKSSPWTGGMPRYLDGSDPALPVTTSLGTDWARLDHKGWEVFAGLRHDFAGGWVWNSNVTYARHRYQALYGYLAGAVDPATGDGLVYNGSHNWGKGYQLQADSNLAGQLDIFGMPADVVVGLDYAKHSSDVSRAEFAGPSLNLADIGSQGWPIGTVPTFPGDSRYNFHPYEETRFGAYARAKLHLSDSTQAMLGLRYGSYRFSFHRASYNRDGSTNWTEALDYSDNGVLTPFAAISHDLNSSWTAYASYAAIYQSQSRYLRGPEPGTPLDPITGQTFETGLKGELFDGAVNASLAAYYTKRKGEAVYDPRYSGVYDPSNGSNCCYTDSGDVTSKGIDLELSGEVAPGLELFAGYTLNLNKNSETNSLYNSVTPKHMLKIWGNYTLPGDYSAWSLGAGVRAQSATSVSGTEWVPDGAGGWLGLPFSFGQGGYAVADLSLRYEFSERSSVVLNVNNLFDRRYYAQLGTLSKNNFYGAPREIAVTFRSSF</sequence>
<evidence type="ECO:0000256" key="11">
    <source>
        <dbReference type="ARBA" id="ARBA00023237"/>
    </source>
</evidence>
<evidence type="ECO:0000256" key="3">
    <source>
        <dbReference type="ARBA" id="ARBA00022448"/>
    </source>
</evidence>
<dbReference type="InterPro" id="IPR000531">
    <property type="entry name" value="Beta-barrel_TonB"/>
</dbReference>
<dbReference type="CDD" id="cd01347">
    <property type="entry name" value="ligand_gated_channel"/>
    <property type="match status" value="1"/>
</dbReference>
<dbReference type="GO" id="GO:0015891">
    <property type="term" value="P:siderophore transport"/>
    <property type="evidence" value="ECO:0007669"/>
    <property type="project" value="InterPro"/>
</dbReference>
<evidence type="ECO:0000259" key="15">
    <source>
        <dbReference type="SMART" id="SM00965"/>
    </source>
</evidence>
<reference evidence="16 17" key="1">
    <citation type="submission" date="2018-11" db="EMBL/GenBank/DDBJ databases">
        <authorList>
            <person name="Criscuolo A."/>
        </authorList>
    </citation>
    <scope>NUCLEOTIDE SEQUENCE [LARGE SCALE GENOMIC DNA]</scope>
    <source>
        <strain evidence="16">ACIP111625</strain>
    </source>
</reference>
<dbReference type="PROSITE" id="PS52016">
    <property type="entry name" value="TONB_DEPENDENT_REC_3"/>
    <property type="match status" value="1"/>
</dbReference>
<keyword evidence="8 13" id="KW-0798">TonB box</keyword>
<dbReference type="Gene3D" id="3.55.50.30">
    <property type="match status" value="1"/>
</dbReference>
<evidence type="ECO:0000256" key="8">
    <source>
        <dbReference type="ARBA" id="ARBA00023077"/>
    </source>
</evidence>
<protein>
    <submittedName>
        <fullName evidence="16">Fe(3+)-pyochelin receptor</fullName>
    </submittedName>
</protein>
<keyword evidence="4 12" id="KW-1134">Transmembrane beta strand</keyword>
<keyword evidence="7" id="KW-0408">Iron</keyword>
<keyword evidence="17" id="KW-1185">Reference proteome</keyword>
<keyword evidence="3 12" id="KW-0813">Transport</keyword>
<evidence type="ECO:0000256" key="1">
    <source>
        <dbReference type="ARBA" id="ARBA00004571"/>
    </source>
</evidence>
<dbReference type="GO" id="GO:0015344">
    <property type="term" value="F:siderophore uptake transmembrane transporter activity"/>
    <property type="evidence" value="ECO:0007669"/>
    <property type="project" value="TreeGrafter"/>
</dbReference>
<dbReference type="InterPro" id="IPR039426">
    <property type="entry name" value="TonB-dep_rcpt-like"/>
</dbReference>
<dbReference type="Proteomes" id="UP000277498">
    <property type="component" value="Unassembled WGS sequence"/>
</dbReference>
<evidence type="ECO:0000256" key="2">
    <source>
        <dbReference type="ARBA" id="ARBA00009810"/>
    </source>
</evidence>
<name>A0A3P5Y0I2_9RHOB</name>
<dbReference type="PANTHER" id="PTHR32552:SF74">
    <property type="entry name" value="HYDROXAMATE SIDEROPHORE RECEPTOR FHUE"/>
    <property type="match status" value="1"/>
</dbReference>
<feature type="chain" id="PRO_5018102451" evidence="14">
    <location>
        <begin position="33"/>
        <end position="836"/>
    </location>
</feature>
<gene>
    <name evidence="16" type="primary">fptA</name>
    <name evidence="16" type="ORF">XINFAN_04153</name>
</gene>
<dbReference type="SMART" id="SM00965">
    <property type="entry name" value="STN"/>
    <property type="match status" value="1"/>
</dbReference>
<evidence type="ECO:0000256" key="14">
    <source>
        <dbReference type="SAM" id="SignalP"/>
    </source>
</evidence>
<keyword evidence="5" id="KW-0410">Iron transport</keyword>
<evidence type="ECO:0000256" key="4">
    <source>
        <dbReference type="ARBA" id="ARBA00022452"/>
    </source>
</evidence>
<evidence type="ECO:0000313" key="16">
    <source>
        <dbReference type="EMBL" id="VDC33952.1"/>
    </source>
</evidence>
<dbReference type="RefSeq" id="WP_124088813.1">
    <property type="nucleotide sequence ID" value="NZ_UXAW01000138.1"/>
</dbReference>
<dbReference type="GO" id="GO:0009279">
    <property type="term" value="C:cell outer membrane"/>
    <property type="evidence" value="ECO:0007669"/>
    <property type="project" value="UniProtKB-SubCell"/>
</dbReference>
<evidence type="ECO:0000256" key="12">
    <source>
        <dbReference type="PROSITE-ProRule" id="PRU01360"/>
    </source>
</evidence>
<dbReference type="Pfam" id="PF07715">
    <property type="entry name" value="Plug"/>
    <property type="match status" value="1"/>
</dbReference>